<dbReference type="InterPro" id="IPR020357">
    <property type="entry name" value="Tscrpt_reg_CaiF/GrlA"/>
</dbReference>
<dbReference type="GO" id="GO:0006351">
    <property type="term" value="P:DNA-templated transcription"/>
    <property type="evidence" value="ECO:0007669"/>
    <property type="project" value="InterPro"/>
</dbReference>
<name>A0A624U0F9_SALER</name>
<dbReference type="Pfam" id="PF07180">
    <property type="entry name" value="CaiF_GrlA"/>
    <property type="match status" value="1"/>
</dbReference>
<sequence length="194" mass="22613">MFHTRPFYLYVTQRVVLCQKKDYASENKDNDRKNGDDNVSHVVKRKGVQSNYDDFVIPPCMSDWENDPLYLIIARWCLQQKRWVSRMEIQTVFHIPARRASFQISYISRKKSRVVCRARYCNSEEGRRQNIELWVEDILPESRNNTGKKNITCSQMKKARGGRVSSTRLGSGMTGNGCAWEKILKRVREGGGNE</sequence>
<dbReference type="AlphaFoldDB" id="A0A624U0F9"/>
<reference evidence="1" key="1">
    <citation type="submission" date="2019-10" db="EMBL/GenBank/DDBJ databases">
        <authorList>
            <consortium name="PulseNet: The National Subtyping Network for Foodborne Disease Surveillance"/>
            <person name="Tarr C.L."/>
            <person name="Trees E."/>
            <person name="Katz L.S."/>
            <person name="Carleton-Romer H.A."/>
            <person name="Stroika S."/>
            <person name="Kucerova Z."/>
            <person name="Roache K.F."/>
            <person name="Sabol A.L."/>
            <person name="Besser J."/>
            <person name="Gerner-Smidt P."/>
        </authorList>
    </citation>
    <scope>NUCLEOTIDE SEQUENCE</scope>
    <source>
        <strain evidence="1">PNUSAS104021</strain>
    </source>
</reference>
<organism evidence="1">
    <name type="scientific">Salmonella enterica</name>
    <name type="common">Salmonella choleraesuis</name>
    <dbReference type="NCBI Taxonomy" id="28901"/>
    <lineage>
        <taxon>Bacteria</taxon>
        <taxon>Pseudomonadati</taxon>
        <taxon>Pseudomonadota</taxon>
        <taxon>Gammaproteobacteria</taxon>
        <taxon>Enterobacterales</taxon>
        <taxon>Enterobacteriaceae</taxon>
        <taxon>Salmonella</taxon>
    </lineage>
</organism>
<gene>
    <name evidence="1" type="ORF">F8326_23485</name>
</gene>
<comment type="caution">
    <text evidence="1">The sequence shown here is derived from an EMBL/GenBank/DDBJ whole genome shotgun (WGS) entry which is preliminary data.</text>
</comment>
<protein>
    <submittedName>
        <fullName evidence="1">CaiF/GrlA family transcriptional regulator</fullName>
    </submittedName>
</protein>
<evidence type="ECO:0000313" key="1">
    <source>
        <dbReference type="EMBL" id="ECZ7112516.1"/>
    </source>
</evidence>
<accession>A0A624U0F9</accession>
<dbReference type="EMBL" id="AALHOE010000173">
    <property type="protein sequence ID" value="ECZ7112516.1"/>
    <property type="molecule type" value="Genomic_DNA"/>
</dbReference>
<dbReference type="InterPro" id="IPR036388">
    <property type="entry name" value="WH-like_DNA-bd_sf"/>
</dbReference>
<dbReference type="Gene3D" id="1.10.10.10">
    <property type="entry name" value="Winged helix-like DNA-binding domain superfamily/Winged helix DNA-binding domain"/>
    <property type="match status" value="1"/>
</dbReference>
<proteinExistence type="predicted"/>